<protein>
    <recommendedName>
        <fullName evidence="4">Malonyl-CoA:ACP transacylase (MAT) domain-containing protein</fullName>
    </recommendedName>
</protein>
<dbReference type="AlphaFoldDB" id="A0A4S3JN40"/>
<dbReference type="Gene3D" id="3.40.366.10">
    <property type="entry name" value="Malonyl-Coenzyme A Acyl Carrier Protein, domain 2"/>
    <property type="match status" value="1"/>
</dbReference>
<evidence type="ECO:0000313" key="2">
    <source>
        <dbReference type="EMBL" id="THC97069.1"/>
    </source>
</evidence>
<evidence type="ECO:0000313" key="3">
    <source>
        <dbReference type="Proteomes" id="UP000308092"/>
    </source>
</evidence>
<evidence type="ECO:0008006" key="4">
    <source>
        <dbReference type="Google" id="ProtNLM"/>
    </source>
</evidence>
<proteinExistence type="predicted"/>
<dbReference type="InterPro" id="IPR001227">
    <property type="entry name" value="Ac_transferase_dom_sf"/>
</dbReference>
<reference evidence="2 3" key="1">
    <citation type="submission" date="2019-03" db="EMBL/GenBank/DDBJ databases">
        <title>The genome sequence of a newly discovered highly antifungal drug resistant Aspergillus species, Aspergillus tanneri NIH 1004.</title>
        <authorList>
            <person name="Mounaud S."/>
            <person name="Singh I."/>
            <person name="Joardar V."/>
            <person name="Pakala S."/>
            <person name="Pakala S."/>
            <person name="Venepally P."/>
            <person name="Hoover J."/>
            <person name="Nierman W."/>
            <person name="Chung J."/>
            <person name="Losada L."/>
        </authorList>
    </citation>
    <scope>NUCLEOTIDE SEQUENCE [LARGE SCALE GENOMIC DNA]</scope>
    <source>
        <strain evidence="2 3">NIH1004</strain>
    </source>
</reference>
<name>A0A4S3JN40_9EURO</name>
<dbReference type="InterPro" id="IPR016035">
    <property type="entry name" value="Acyl_Trfase/lysoPLipase"/>
</dbReference>
<gene>
    <name evidence="2" type="ORF">EYZ11_003447</name>
</gene>
<accession>A0A4S3JN40</accession>
<organism evidence="2 3">
    <name type="scientific">Aspergillus tanneri</name>
    <dbReference type="NCBI Taxonomy" id="1220188"/>
    <lineage>
        <taxon>Eukaryota</taxon>
        <taxon>Fungi</taxon>
        <taxon>Dikarya</taxon>
        <taxon>Ascomycota</taxon>
        <taxon>Pezizomycotina</taxon>
        <taxon>Eurotiomycetes</taxon>
        <taxon>Eurotiomycetidae</taxon>
        <taxon>Eurotiales</taxon>
        <taxon>Aspergillaceae</taxon>
        <taxon>Aspergillus</taxon>
        <taxon>Aspergillus subgen. Circumdati</taxon>
    </lineage>
</organism>
<dbReference type="GO" id="GO:0016740">
    <property type="term" value="F:transferase activity"/>
    <property type="evidence" value="ECO:0007669"/>
    <property type="project" value="InterPro"/>
</dbReference>
<dbReference type="STRING" id="1220188.A0A4S3JN40"/>
<dbReference type="VEuPathDB" id="FungiDB:EYZ11_003447"/>
<dbReference type="EMBL" id="SOSA01000088">
    <property type="protein sequence ID" value="THC97069.1"/>
    <property type="molecule type" value="Genomic_DNA"/>
</dbReference>
<dbReference type="SUPFAM" id="SSF52151">
    <property type="entry name" value="FabD/lysophospholipase-like"/>
    <property type="match status" value="1"/>
</dbReference>
<comment type="caution">
    <text evidence="2">The sequence shown here is derived from an EMBL/GenBank/DDBJ whole genome shotgun (WGS) entry which is preliminary data.</text>
</comment>
<sequence>MLAPGQVQGASINSLVLQTLPEKNRPSWTIKEQLVAGNYISRITEAAVSQPLCLAVQVMLVEILRAAGIQLKAVTGSSSGEIGAAYAAVLEAVMAAEASHEEAMGNCQRPEFTYTYLALSVPHVVSESRYERCPNIETGTITGLILSNSVNEYLPNDHESLGSRLTHIDSEVEAEANPRRETLGDPGAYQGALQGVNQL</sequence>
<dbReference type="Proteomes" id="UP000308092">
    <property type="component" value="Unassembled WGS sequence"/>
</dbReference>
<feature type="region of interest" description="Disordered" evidence="1">
    <location>
        <begin position="176"/>
        <end position="199"/>
    </location>
</feature>
<keyword evidence="3" id="KW-1185">Reference proteome</keyword>
<evidence type="ECO:0000256" key="1">
    <source>
        <dbReference type="SAM" id="MobiDB-lite"/>
    </source>
</evidence>